<dbReference type="Proteomes" id="UP000304953">
    <property type="component" value="Unassembled WGS sequence"/>
</dbReference>
<keyword evidence="2" id="KW-1185">Reference proteome</keyword>
<name>A0AC61RPC3_9FIRM</name>
<reference evidence="1" key="1">
    <citation type="submission" date="2019-04" db="EMBL/GenBank/DDBJ databases">
        <title>Microbes associate with the intestines of laboratory mice.</title>
        <authorList>
            <person name="Navarre W."/>
            <person name="Wong E."/>
            <person name="Huang K."/>
            <person name="Tropini C."/>
            <person name="Ng K."/>
            <person name="Yu B."/>
        </authorList>
    </citation>
    <scope>NUCLEOTIDE SEQUENCE</scope>
    <source>
        <strain evidence="1">NM01_1-7b</strain>
    </source>
</reference>
<gene>
    <name evidence="1" type="ORF">E5329_27410</name>
</gene>
<proteinExistence type="predicted"/>
<organism evidence="1 2">
    <name type="scientific">Petralouisia muris</name>
    <dbReference type="NCBI Taxonomy" id="3032872"/>
    <lineage>
        <taxon>Bacteria</taxon>
        <taxon>Bacillati</taxon>
        <taxon>Bacillota</taxon>
        <taxon>Clostridia</taxon>
        <taxon>Lachnospirales</taxon>
        <taxon>Lachnospiraceae</taxon>
        <taxon>Petralouisia</taxon>
    </lineage>
</organism>
<sequence length="106" mass="10852">MYQNGLLDRNVNRLIDTKGMNRISGKPLKTRGSGTLAVAGIPCLILGLCQGSMGAAVTDGHSGHKSDPFVAVLTPAAKGLTPMAVNVTPVVTVLTPPLVQCDPSAS</sequence>
<comment type="caution">
    <text evidence="1">The sequence shown here is derived from an EMBL/GenBank/DDBJ whole genome shotgun (WGS) entry which is preliminary data.</text>
</comment>
<dbReference type="EMBL" id="SRYA01000129">
    <property type="protein sequence ID" value="TGY86993.1"/>
    <property type="molecule type" value="Genomic_DNA"/>
</dbReference>
<accession>A0AC61RPC3</accession>
<evidence type="ECO:0000313" key="1">
    <source>
        <dbReference type="EMBL" id="TGY86993.1"/>
    </source>
</evidence>
<evidence type="ECO:0000313" key="2">
    <source>
        <dbReference type="Proteomes" id="UP000304953"/>
    </source>
</evidence>
<protein>
    <submittedName>
        <fullName evidence="1">Uncharacterized protein</fullName>
    </submittedName>
</protein>